<protein>
    <submittedName>
        <fullName evidence="5">Long-chain-fatty-acid--CoA ligase</fullName>
    </submittedName>
</protein>
<evidence type="ECO:0000313" key="5">
    <source>
        <dbReference type="EMBL" id="GHE93955.1"/>
    </source>
</evidence>
<sequence length="528" mass="57672">MNFSWILDSVIARVPAAGPDRIAFSFDGRDRITYGELHDKTLRYARALRELGLRKGDRLGLLLFNDAEYPPLFLAAARLGVITVRLNFRLAPAELAFVLADSGTSVVVVHSSLTGRLDPVRDQAGVGTYVVLPDSGDPVPDWARPFEVFREAEPLTPDELPEVTGDDPMSLLYTSGTTGSPKGAVWTHGNTVAIATAQALRWQFGEETVSLVPGPLYHAGGFEAFVAPALLMHGTAVFLPSGNFTVDRLLAVLRAERVTDCLLFPFMLNELLHRDDLERVLPPSLRRFILGGDMVMPSVAEEVKRRLPEVKLTQVYGLTEGGAIATTLEDRDFLAQPKSIGRPLPLAQARVVTPEGREAAAGEVGEIEVRSPAVSQGYWNRPDATRATFHDGWCRTGDLGYVNADGFLHLSGRAKDMIRSGGENIYPAEVEKVLAAHPQVLETAVVAVPDSRYGEVGCAIVVPEAGQLPEPDALRAFCRERLAGYKVPKYFLISDELPRNASGKILKYRLREAFAHIESELNGEKTPT</sequence>
<dbReference type="PANTHER" id="PTHR43201:SF5">
    <property type="entry name" value="MEDIUM-CHAIN ACYL-COA LIGASE ACSF2, MITOCHONDRIAL"/>
    <property type="match status" value="1"/>
</dbReference>
<comment type="similarity">
    <text evidence="1">Belongs to the ATP-dependent AMP-binding enzyme family.</text>
</comment>
<dbReference type="RefSeq" id="WP_191244959.1">
    <property type="nucleotide sequence ID" value="NZ_BNAU01000002.1"/>
</dbReference>
<name>A0ABQ3IT91_9PSEU</name>
<comment type="caution">
    <text evidence="5">The sequence shown here is derived from an EMBL/GenBank/DDBJ whole genome shotgun (WGS) entry which is preliminary data.</text>
</comment>
<dbReference type="InterPro" id="IPR020845">
    <property type="entry name" value="AMP-binding_CS"/>
</dbReference>
<proteinExistence type="inferred from homology"/>
<evidence type="ECO:0000259" key="4">
    <source>
        <dbReference type="Pfam" id="PF13193"/>
    </source>
</evidence>
<keyword evidence="6" id="KW-1185">Reference proteome</keyword>
<dbReference type="InterPro" id="IPR025110">
    <property type="entry name" value="AMP-bd_C"/>
</dbReference>
<dbReference type="GO" id="GO:0016874">
    <property type="term" value="F:ligase activity"/>
    <property type="evidence" value="ECO:0007669"/>
    <property type="project" value="UniProtKB-KW"/>
</dbReference>
<accession>A0ABQ3IT91</accession>
<dbReference type="SUPFAM" id="SSF56801">
    <property type="entry name" value="Acetyl-CoA synthetase-like"/>
    <property type="match status" value="1"/>
</dbReference>
<dbReference type="Gene3D" id="3.40.50.12780">
    <property type="entry name" value="N-terminal domain of ligase-like"/>
    <property type="match status" value="1"/>
</dbReference>
<evidence type="ECO:0000313" key="6">
    <source>
        <dbReference type="Proteomes" id="UP000605897"/>
    </source>
</evidence>
<dbReference type="PANTHER" id="PTHR43201">
    <property type="entry name" value="ACYL-COA SYNTHETASE"/>
    <property type="match status" value="1"/>
</dbReference>
<feature type="domain" description="AMP-dependent synthetase/ligase" evidence="3">
    <location>
        <begin position="15"/>
        <end position="379"/>
    </location>
</feature>
<dbReference type="InterPro" id="IPR000873">
    <property type="entry name" value="AMP-dep_synth/lig_dom"/>
</dbReference>
<dbReference type="EMBL" id="BNAU01000002">
    <property type="protein sequence ID" value="GHE93955.1"/>
    <property type="molecule type" value="Genomic_DNA"/>
</dbReference>
<evidence type="ECO:0000256" key="1">
    <source>
        <dbReference type="ARBA" id="ARBA00006432"/>
    </source>
</evidence>
<dbReference type="Proteomes" id="UP000605897">
    <property type="component" value="Unassembled WGS sequence"/>
</dbReference>
<dbReference type="InterPro" id="IPR042099">
    <property type="entry name" value="ANL_N_sf"/>
</dbReference>
<dbReference type="InterPro" id="IPR045851">
    <property type="entry name" value="AMP-bd_C_sf"/>
</dbReference>
<gene>
    <name evidence="5" type="ORF">GCM10017786_28460</name>
</gene>
<evidence type="ECO:0000256" key="2">
    <source>
        <dbReference type="ARBA" id="ARBA00022598"/>
    </source>
</evidence>
<dbReference type="Pfam" id="PF00501">
    <property type="entry name" value="AMP-binding"/>
    <property type="match status" value="1"/>
</dbReference>
<feature type="domain" description="AMP-binding enzyme C-terminal" evidence="4">
    <location>
        <begin position="429"/>
        <end position="504"/>
    </location>
</feature>
<organism evidence="5 6">
    <name type="scientific">Amycolatopsis deserti</name>
    <dbReference type="NCBI Taxonomy" id="185696"/>
    <lineage>
        <taxon>Bacteria</taxon>
        <taxon>Bacillati</taxon>
        <taxon>Actinomycetota</taxon>
        <taxon>Actinomycetes</taxon>
        <taxon>Pseudonocardiales</taxon>
        <taxon>Pseudonocardiaceae</taxon>
        <taxon>Amycolatopsis</taxon>
    </lineage>
</organism>
<dbReference type="PROSITE" id="PS00455">
    <property type="entry name" value="AMP_BINDING"/>
    <property type="match status" value="1"/>
</dbReference>
<dbReference type="Gene3D" id="3.30.300.30">
    <property type="match status" value="1"/>
</dbReference>
<reference evidence="6" key="1">
    <citation type="journal article" date="2019" name="Int. J. Syst. Evol. Microbiol.">
        <title>The Global Catalogue of Microorganisms (GCM) 10K type strain sequencing project: providing services to taxonomists for standard genome sequencing and annotation.</title>
        <authorList>
            <consortium name="The Broad Institute Genomics Platform"/>
            <consortium name="The Broad Institute Genome Sequencing Center for Infectious Disease"/>
            <person name="Wu L."/>
            <person name="Ma J."/>
        </authorList>
    </citation>
    <scope>NUCLEOTIDE SEQUENCE [LARGE SCALE GENOMIC DNA]</scope>
    <source>
        <strain evidence="6">CGMCC 4.7677</strain>
    </source>
</reference>
<evidence type="ECO:0000259" key="3">
    <source>
        <dbReference type="Pfam" id="PF00501"/>
    </source>
</evidence>
<dbReference type="Pfam" id="PF13193">
    <property type="entry name" value="AMP-binding_C"/>
    <property type="match status" value="1"/>
</dbReference>
<keyword evidence="2 5" id="KW-0436">Ligase</keyword>